<dbReference type="InterPro" id="IPR002937">
    <property type="entry name" value="Amino_oxidase"/>
</dbReference>
<dbReference type="NCBIfam" id="TIGR02734">
    <property type="entry name" value="crtI_fam"/>
    <property type="match status" value="1"/>
</dbReference>
<dbReference type="OrthoDB" id="9774675at2"/>
<dbReference type="Proteomes" id="UP000605148">
    <property type="component" value="Unassembled WGS sequence"/>
</dbReference>
<name>A0A916T6L5_9HYPH</name>
<feature type="domain" description="Amine oxidase" evidence="6">
    <location>
        <begin position="21"/>
        <end position="498"/>
    </location>
</feature>
<reference evidence="7" key="1">
    <citation type="journal article" date="2014" name="Int. J. Syst. Evol. Microbiol.">
        <title>Complete genome sequence of Corynebacterium casei LMG S-19264T (=DSM 44701T), isolated from a smear-ripened cheese.</title>
        <authorList>
            <consortium name="US DOE Joint Genome Institute (JGI-PGF)"/>
            <person name="Walter F."/>
            <person name="Albersmeier A."/>
            <person name="Kalinowski J."/>
            <person name="Ruckert C."/>
        </authorList>
    </citation>
    <scope>NUCLEOTIDE SEQUENCE</scope>
    <source>
        <strain evidence="7">CGMCC 1.12426</strain>
    </source>
</reference>
<evidence type="ECO:0000313" key="8">
    <source>
        <dbReference type="Proteomes" id="UP000605148"/>
    </source>
</evidence>
<keyword evidence="3 5" id="KW-0125">Carotenoid biosynthesis</keyword>
<dbReference type="RefSeq" id="WP_150493640.1">
    <property type="nucleotide sequence ID" value="NZ_BMFA01000001.1"/>
</dbReference>
<dbReference type="Pfam" id="PF01593">
    <property type="entry name" value="Amino_oxidase"/>
    <property type="match status" value="1"/>
</dbReference>
<dbReference type="SUPFAM" id="SSF51905">
    <property type="entry name" value="FAD/NAD(P)-binding domain"/>
    <property type="match status" value="1"/>
</dbReference>
<dbReference type="AlphaFoldDB" id="A0A916T6L5"/>
<comment type="similarity">
    <text evidence="2 5">Belongs to the carotenoid/retinoid oxidoreductase family.</text>
</comment>
<dbReference type="GO" id="GO:0016117">
    <property type="term" value="P:carotenoid biosynthetic process"/>
    <property type="evidence" value="ECO:0007669"/>
    <property type="project" value="UniProtKB-KW"/>
</dbReference>
<dbReference type="InterPro" id="IPR014105">
    <property type="entry name" value="Carotenoid/retinoid_OxRdtase"/>
</dbReference>
<evidence type="ECO:0000256" key="4">
    <source>
        <dbReference type="ARBA" id="ARBA00023002"/>
    </source>
</evidence>
<evidence type="ECO:0000313" key="7">
    <source>
        <dbReference type="EMBL" id="GGB33916.1"/>
    </source>
</evidence>
<dbReference type="EMBL" id="BMFA01000001">
    <property type="protein sequence ID" value="GGB33916.1"/>
    <property type="molecule type" value="Genomic_DNA"/>
</dbReference>
<protein>
    <submittedName>
        <fullName evidence="7">Phytoene desaturase</fullName>
    </submittedName>
</protein>
<organism evidence="7 8">
    <name type="scientific">Roseibium aquae</name>
    <dbReference type="NCBI Taxonomy" id="1323746"/>
    <lineage>
        <taxon>Bacteria</taxon>
        <taxon>Pseudomonadati</taxon>
        <taxon>Pseudomonadota</taxon>
        <taxon>Alphaproteobacteria</taxon>
        <taxon>Hyphomicrobiales</taxon>
        <taxon>Stappiaceae</taxon>
        <taxon>Roseibium</taxon>
    </lineage>
</organism>
<keyword evidence="8" id="KW-1185">Reference proteome</keyword>
<comment type="pathway">
    <text evidence="1 5">Carotenoid biosynthesis.</text>
</comment>
<dbReference type="Gene3D" id="3.50.50.60">
    <property type="entry name" value="FAD/NAD(P)-binding domain"/>
    <property type="match status" value="2"/>
</dbReference>
<dbReference type="NCBIfam" id="NF045637">
    <property type="entry name" value="carotdesatCrtDProt"/>
    <property type="match status" value="1"/>
</dbReference>
<dbReference type="InterPro" id="IPR054841">
    <property type="entry name" value="carotdesatCrtD"/>
</dbReference>
<sequence length="506" mass="53858">MLTQSKPNRASGRIIVVGGGMGGLSAGLSLAADGHDVLILEKADAPGGKARLVPVGPVAVNGGPTVLTMKWVFDGLFQKAGRRLEDYAVLRPASLLARHFWPEGGRLDLFDDVERSAVEIESFSDARNAEGYRRFCTDSADVFGLLKDTFIDAPRPNMLDLVRRIGFSRPAAQLKLQPFKSLWSVLEGYFPDPRLRQLFGRYATYCGSSPFQAPATLMLVAHVEQAGGWRIEGGMHALAHALASCAREQGAEVRFGADVACIMTSGGRVSGVRLASGEELSARAVVFNGDVSALGLMLEDGAKAGVPAVPAKARSLSALAWCCHAEPAGAPLAYHTVFFNSSYRDEFDACFSRRRITAEPTVYICAQDRLADAPPPEGGRERLLCLINAPASGDFAYPDKGEIDQCLTATLAHLKQCGLTLDRDKMDCVATGPMQFHTLFPASGGAIYGPVTHGMTGAFNRHGARTRIKGLYLAGGTVHPGPGVPMAALSGKLAAECLVSDHASMR</sequence>
<dbReference type="PANTHER" id="PTHR43734:SF7">
    <property type="entry name" value="4,4'-DIAPONEUROSPORENE OXYGENASE"/>
    <property type="match status" value="1"/>
</dbReference>
<evidence type="ECO:0000256" key="2">
    <source>
        <dbReference type="ARBA" id="ARBA00006046"/>
    </source>
</evidence>
<dbReference type="GO" id="GO:0016491">
    <property type="term" value="F:oxidoreductase activity"/>
    <property type="evidence" value="ECO:0007669"/>
    <property type="project" value="UniProtKB-KW"/>
</dbReference>
<accession>A0A916T6L5</accession>
<evidence type="ECO:0000256" key="3">
    <source>
        <dbReference type="ARBA" id="ARBA00022746"/>
    </source>
</evidence>
<evidence type="ECO:0000256" key="5">
    <source>
        <dbReference type="RuleBase" id="RU362075"/>
    </source>
</evidence>
<proteinExistence type="inferred from homology"/>
<comment type="caution">
    <text evidence="7">The sequence shown here is derived from an EMBL/GenBank/DDBJ whole genome shotgun (WGS) entry which is preliminary data.</text>
</comment>
<keyword evidence="4 5" id="KW-0560">Oxidoreductase</keyword>
<gene>
    <name evidence="7" type="ORF">GCM10011316_02500</name>
</gene>
<evidence type="ECO:0000256" key="1">
    <source>
        <dbReference type="ARBA" id="ARBA00004829"/>
    </source>
</evidence>
<evidence type="ECO:0000259" key="6">
    <source>
        <dbReference type="Pfam" id="PF01593"/>
    </source>
</evidence>
<dbReference type="InterPro" id="IPR036188">
    <property type="entry name" value="FAD/NAD-bd_sf"/>
</dbReference>
<dbReference type="PANTHER" id="PTHR43734">
    <property type="entry name" value="PHYTOENE DESATURASE"/>
    <property type="match status" value="1"/>
</dbReference>
<reference evidence="7" key="2">
    <citation type="submission" date="2020-09" db="EMBL/GenBank/DDBJ databases">
        <authorList>
            <person name="Sun Q."/>
            <person name="Zhou Y."/>
        </authorList>
    </citation>
    <scope>NUCLEOTIDE SEQUENCE</scope>
    <source>
        <strain evidence="7">CGMCC 1.12426</strain>
    </source>
</reference>